<accession>A0A0A9BTD3</accession>
<reference evidence="1" key="2">
    <citation type="journal article" date="2015" name="Data Brief">
        <title>Shoot transcriptome of the giant reed, Arundo donax.</title>
        <authorList>
            <person name="Barrero R.A."/>
            <person name="Guerrero F.D."/>
            <person name="Moolhuijzen P."/>
            <person name="Goolsby J.A."/>
            <person name="Tidwell J."/>
            <person name="Bellgard S.E."/>
            <person name="Bellgard M.I."/>
        </authorList>
    </citation>
    <scope>NUCLEOTIDE SEQUENCE</scope>
    <source>
        <tissue evidence="1">Shoot tissue taken approximately 20 cm above the soil surface</tissue>
    </source>
</reference>
<dbReference type="EMBL" id="GBRH01231349">
    <property type="protein sequence ID" value="JAD66546.1"/>
    <property type="molecule type" value="Transcribed_RNA"/>
</dbReference>
<dbReference type="AlphaFoldDB" id="A0A0A9BTD3"/>
<name>A0A0A9BTD3_ARUDO</name>
<evidence type="ECO:0000313" key="1">
    <source>
        <dbReference type="EMBL" id="JAD66546.1"/>
    </source>
</evidence>
<reference evidence="1" key="1">
    <citation type="submission" date="2014-09" db="EMBL/GenBank/DDBJ databases">
        <authorList>
            <person name="Magalhaes I.L.F."/>
            <person name="Oliveira U."/>
            <person name="Santos F.R."/>
            <person name="Vidigal T.H.D.A."/>
            <person name="Brescovit A.D."/>
            <person name="Santos A.J."/>
        </authorList>
    </citation>
    <scope>NUCLEOTIDE SEQUENCE</scope>
    <source>
        <tissue evidence="1">Shoot tissue taken approximately 20 cm above the soil surface</tissue>
    </source>
</reference>
<sequence>MKRTGCLLMSGPQSTQLEIIRSIVFIFRCPFRDYGGALWIESKLNRRGKGCLSMSPICAVYCCCEATVSV</sequence>
<organism evidence="1">
    <name type="scientific">Arundo donax</name>
    <name type="common">Giant reed</name>
    <name type="synonym">Donax arundinaceus</name>
    <dbReference type="NCBI Taxonomy" id="35708"/>
    <lineage>
        <taxon>Eukaryota</taxon>
        <taxon>Viridiplantae</taxon>
        <taxon>Streptophyta</taxon>
        <taxon>Embryophyta</taxon>
        <taxon>Tracheophyta</taxon>
        <taxon>Spermatophyta</taxon>
        <taxon>Magnoliopsida</taxon>
        <taxon>Liliopsida</taxon>
        <taxon>Poales</taxon>
        <taxon>Poaceae</taxon>
        <taxon>PACMAD clade</taxon>
        <taxon>Arundinoideae</taxon>
        <taxon>Arundineae</taxon>
        <taxon>Arundo</taxon>
    </lineage>
</organism>
<proteinExistence type="predicted"/>
<protein>
    <submittedName>
        <fullName evidence="1">Uncharacterized protein</fullName>
    </submittedName>
</protein>